<dbReference type="InterPro" id="IPR010730">
    <property type="entry name" value="HET"/>
</dbReference>
<dbReference type="OrthoDB" id="5428863at2759"/>
<protein>
    <submittedName>
        <fullName evidence="2">HET-domain-containing protein</fullName>
    </submittedName>
</protein>
<dbReference type="EMBL" id="ML978719">
    <property type="protein sequence ID" value="KAF2087690.1"/>
    <property type="molecule type" value="Genomic_DNA"/>
</dbReference>
<evidence type="ECO:0000259" key="1">
    <source>
        <dbReference type="Pfam" id="PF06985"/>
    </source>
</evidence>
<proteinExistence type="predicted"/>
<keyword evidence="3" id="KW-1185">Reference proteome</keyword>
<name>A0A9P4LVN7_9PEZI</name>
<dbReference type="Proteomes" id="UP000799776">
    <property type="component" value="Unassembled WGS sequence"/>
</dbReference>
<evidence type="ECO:0000313" key="2">
    <source>
        <dbReference type="EMBL" id="KAF2087690.1"/>
    </source>
</evidence>
<dbReference type="PANTHER" id="PTHR33112:SF12">
    <property type="entry name" value="HETEROKARYON INCOMPATIBILITY DOMAIN-CONTAINING PROTEIN"/>
    <property type="match status" value="1"/>
</dbReference>
<feature type="non-terminal residue" evidence="2">
    <location>
        <position position="280"/>
    </location>
</feature>
<organism evidence="2 3">
    <name type="scientific">Saccharata proteae CBS 121410</name>
    <dbReference type="NCBI Taxonomy" id="1314787"/>
    <lineage>
        <taxon>Eukaryota</taxon>
        <taxon>Fungi</taxon>
        <taxon>Dikarya</taxon>
        <taxon>Ascomycota</taxon>
        <taxon>Pezizomycotina</taxon>
        <taxon>Dothideomycetes</taxon>
        <taxon>Dothideomycetes incertae sedis</taxon>
        <taxon>Botryosphaeriales</taxon>
        <taxon>Saccharataceae</taxon>
        <taxon>Saccharata</taxon>
    </lineage>
</organism>
<dbReference type="AlphaFoldDB" id="A0A9P4LVN7"/>
<feature type="domain" description="Heterokaryon incompatibility" evidence="1">
    <location>
        <begin position="114"/>
        <end position="261"/>
    </location>
</feature>
<dbReference type="PANTHER" id="PTHR33112">
    <property type="entry name" value="DOMAIN PROTEIN, PUTATIVE-RELATED"/>
    <property type="match status" value="1"/>
</dbReference>
<reference evidence="2" key="1">
    <citation type="journal article" date="2020" name="Stud. Mycol.">
        <title>101 Dothideomycetes genomes: a test case for predicting lifestyles and emergence of pathogens.</title>
        <authorList>
            <person name="Haridas S."/>
            <person name="Albert R."/>
            <person name="Binder M."/>
            <person name="Bloem J."/>
            <person name="Labutti K."/>
            <person name="Salamov A."/>
            <person name="Andreopoulos B."/>
            <person name="Baker S."/>
            <person name="Barry K."/>
            <person name="Bills G."/>
            <person name="Bluhm B."/>
            <person name="Cannon C."/>
            <person name="Castanera R."/>
            <person name="Culley D."/>
            <person name="Daum C."/>
            <person name="Ezra D."/>
            <person name="Gonzalez J."/>
            <person name="Henrissat B."/>
            <person name="Kuo A."/>
            <person name="Liang C."/>
            <person name="Lipzen A."/>
            <person name="Lutzoni F."/>
            <person name="Magnuson J."/>
            <person name="Mondo S."/>
            <person name="Nolan M."/>
            <person name="Ohm R."/>
            <person name="Pangilinan J."/>
            <person name="Park H.-J."/>
            <person name="Ramirez L."/>
            <person name="Alfaro M."/>
            <person name="Sun H."/>
            <person name="Tritt A."/>
            <person name="Yoshinaga Y."/>
            <person name="Zwiers L.-H."/>
            <person name="Turgeon B."/>
            <person name="Goodwin S."/>
            <person name="Spatafora J."/>
            <person name="Crous P."/>
            <person name="Grigoriev I."/>
        </authorList>
    </citation>
    <scope>NUCLEOTIDE SEQUENCE</scope>
    <source>
        <strain evidence="2">CBS 121410</strain>
    </source>
</reference>
<evidence type="ECO:0000313" key="3">
    <source>
        <dbReference type="Proteomes" id="UP000799776"/>
    </source>
</evidence>
<dbReference type="Pfam" id="PF06985">
    <property type="entry name" value="HET"/>
    <property type="match status" value="1"/>
</dbReference>
<sequence length="280" mass="30873">MSDHVGPVLPWQLQQAETKGSQVILQFQAAAQAKESRIADGIPEAEGFLDSVGGRRVEDVVDFSLLRSWLTICESRHGNACCPTAQPDDQHPGPSTVIDCQDMCLRKNTPRNRYIALSYVWGAAKVFRHIKESSDYLHQPGSLQNLEIPATIQDAIALVSGLGERYLWVDSLCIVQDDFATQAAAISSMDSIYADALFTIIAAHGDSANAGLPGVRKGSRVHLQQRITTSQGDILSTIDSGSLRSGISRSTWNTRAWTYQERVFSKRTLIFMKGQAYWQC</sequence>
<accession>A0A9P4LVN7</accession>
<gene>
    <name evidence="2" type="ORF">K490DRAFT_41551</name>
</gene>
<comment type="caution">
    <text evidence="2">The sequence shown here is derived from an EMBL/GenBank/DDBJ whole genome shotgun (WGS) entry which is preliminary data.</text>
</comment>